<evidence type="ECO:0000256" key="1">
    <source>
        <dbReference type="ARBA" id="ARBA00004123"/>
    </source>
</evidence>
<dbReference type="GO" id="GO:0005634">
    <property type="term" value="C:nucleus"/>
    <property type="evidence" value="ECO:0007669"/>
    <property type="project" value="UniProtKB-SubCell"/>
</dbReference>
<evidence type="ECO:0000256" key="4">
    <source>
        <dbReference type="SAM" id="MobiDB-lite"/>
    </source>
</evidence>
<feature type="region of interest" description="Disordered" evidence="4">
    <location>
        <begin position="122"/>
        <end position="158"/>
    </location>
</feature>
<comment type="caution">
    <text evidence="7">The sequence shown here is derived from an EMBL/GenBank/DDBJ whole genome shotgun (WGS) entry which is preliminary data.</text>
</comment>
<dbReference type="PANTHER" id="PTHR31319">
    <property type="entry name" value="ZINC FINGER PROTEIN CONSTANS-LIKE 4"/>
    <property type="match status" value="1"/>
</dbReference>
<name>A0AAD5P2L6_ACENE</name>
<dbReference type="GO" id="GO:0009909">
    <property type="term" value="P:regulation of flower development"/>
    <property type="evidence" value="ECO:0007669"/>
    <property type="project" value="InterPro"/>
</dbReference>
<gene>
    <name evidence="7" type="ORF">LWI28_019890</name>
</gene>
<organism evidence="7 8">
    <name type="scientific">Acer negundo</name>
    <name type="common">Box elder</name>
    <dbReference type="NCBI Taxonomy" id="4023"/>
    <lineage>
        <taxon>Eukaryota</taxon>
        <taxon>Viridiplantae</taxon>
        <taxon>Streptophyta</taxon>
        <taxon>Embryophyta</taxon>
        <taxon>Tracheophyta</taxon>
        <taxon>Spermatophyta</taxon>
        <taxon>Magnoliopsida</taxon>
        <taxon>eudicotyledons</taxon>
        <taxon>Gunneridae</taxon>
        <taxon>Pentapetalae</taxon>
        <taxon>rosids</taxon>
        <taxon>malvids</taxon>
        <taxon>Sapindales</taxon>
        <taxon>Sapindaceae</taxon>
        <taxon>Hippocastanoideae</taxon>
        <taxon>Acereae</taxon>
        <taxon>Acer</taxon>
    </lineage>
</organism>
<sequence length="493" mass="54506">MENQHMARLPLHLTRSITLFLICTSTKYQYMEDRDHIFKSLSSAKIASTAAEMAETPLLDDISSPISAQIFDFCDPELFSDTLQNSEVTTSCSNCYYEDNSSYTTNPTMHTDHMDKFNSYQDHNTNNTTTPTTTTSTTTTAATANNNNNNNNNNSSNLSIIFDSQDEIDNDISASIDFSPSPPFSVPQFLSTHQYQFDFSSVQQPHHHQISMNDAVIVDGLSVSQYPVVEPVVAPLLGHHSLPSVFEEDCLSSVPSYLPLNPASPSCSFLGPAMATYMPPASLAATLSVDSAGIFAGNILRGSELQLQELDFQGDNGGIFCSEMQRVLNSGDLQKALSGDQSQQLVGGPSVSTPIASEMSSLEDSTFKVGKLSVEQRKEKIHRYMKKRNERNFSKKIKYACRKTLADSRPRVRGRFAKNDDFGETPRTTCSNHEEDDDDEVIVKEEDDMVDSSDIFAHIIASLGLTLFVSWFLGSTSSDSLCEIQISYRAVCY</sequence>
<feature type="region of interest" description="Disordered" evidence="4">
    <location>
        <begin position="416"/>
        <end position="437"/>
    </location>
</feature>
<dbReference type="GO" id="GO:0003700">
    <property type="term" value="F:DNA-binding transcription factor activity"/>
    <property type="evidence" value="ECO:0007669"/>
    <property type="project" value="TreeGrafter"/>
</dbReference>
<evidence type="ECO:0000313" key="7">
    <source>
        <dbReference type="EMBL" id="KAI9195973.1"/>
    </source>
</evidence>
<proteinExistence type="predicted"/>
<reference evidence="7" key="1">
    <citation type="journal article" date="2022" name="Plant J.">
        <title>Strategies of tolerance reflected in two North American maple genomes.</title>
        <authorList>
            <person name="McEvoy S.L."/>
            <person name="Sezen U.U."/>
            <person name="Trouern-Trend A."/>
            <person name="McMahon S.M."/>
            <person name="Schaberg P.G."/>
            <person name="Yang J."/>
            <person name="Wegrzyn J.L."/>
            <person name="Swenson N.G."/>
        </authorList>
    </citation>
    <scope>NUCLEOTIDE SEQUENCE</scope>
    <source>
        <strain evidence="7">91603</strain>
    </source>
</reference>
<dbReference type="PROSITE" id="PS51017">
    <property type="entry name" value="CCT"/>
    <property type="match status" value="1"/>
</dbReference>
<dbReference type="InterPro" id="IPR010402">
    <property type="entry name" value="CCT_domain"/>
</dbReference>
<dbReference type="Pfam" id="PF06203">
    <property type="entry name" value="CCT"/>
    <property type="match status" value="1"/>
</dbReference>
<protein>
    <recommendedName>
        <fullName evidence="6">CCT domain-containing protein</fullName>
    </recommendedName>
</protein>
<dbReference type="PANTHER" id="PTHR31319:SF110">
    <property type="entry name" value="CCT MOTIF FAMILY PROTEIN"/>
    <property type="match status" value="1"/>
</dbReference>
<feature type="signal peptide" evidence="5">
    <location>
        <begin position="1"/>
        <end position="16"/>
    </location>
</feature>
<accession>A0AAD5P2L6</accession>
<reference evidence="7" key="2">
    <citation type="submission" date="2023-02" db="EMBL/GenBank/DDBJ databases">
        <authorList>
            <person name="Swenson N.G."/>
            <person name="Wegrzyn J.L."/>
            <person name="Mcevoy S.L."/>
        </authorList>
    </citation>
    <scope>NUCLEOTIDE SEQUENCE</scope>
    <source>
        <strain evidence="7">91603</strain>
        <tissue evidence="7">Leaf</tissue>
    </source>
</reference>
<evidence type="ECO:0000313" key="8">
    <source>
        <dbReference type="Proteomes" id="UP001064489"/>
    </source>
</evidence>
<keyword evidence="2 3" id="KW-0539">Nucleus</keyword>
<feature type="domain" description="CCT" evidence="6">
    <location>
        <begin position="377"/>
        <end position="419"/>
    </location>
</feature>
<dbReference type="Proteomes" id="UP001064489">
    <property type="component" value="Chromosome 1"/>
</dbReference>
<evidence type="ECO:0000256" key="2">
    <source>
        <dbReference type="ARBA" id="ARBA00023242"/>
    </source>
</evidence>
<keyword evidence="8" id="KW-1185">Reference proteome</keyword>
<evidence type="ECO:0000259" key="6">
    <source>
        <dbReference type="PROSITE" id="PS51017"/>
    </source>
</evidence>
<dbReference type="AlphaFoldDB" id="A0AAD5P2L6"/>
<comment type="subcellular location">
    <subcellularLocation>
        <location evidence="1 3">Nucleus</location>
    </subcellularLocation>
</comment>
<feature type="chain" id="PRO_5042082563" description="CCT domain-containing protein" evidence="5">
    <location>
        <begin position="17"/>
        <end position="493"/>
    </location>
</feature>
<dbReference type="EMBL" id="JAJSOW010000003">
    <property type="protein sequence ID" value="KAI9195973.1"/>
    <property type="molecule type" value="Genomic_DNA"/>
</dbReference>
<keyword evidence="5" id="KW-0732">Signal</keyword>
<evidence type="ECO:0000256" key="3">
    <source>
        <dbReference type="PROSITE-ProRule" id="PRU00357"/>
    </source>
</evidence>
<evidence type="ECO:0000256" key="5">
    <source>
        <dbReference type="SAM" id="SignalP"/>
    </source>
</evidence>
<dbReference type="InterPro" id="IPR045281">
    <property type="entry name" value="CONSTANS-like"/>
</dbReference>
<feature type="compositionally biased region" description="Low complexity" evidence="4">
    <location>
        <begin position="124"/>
        <end position="157"/>
    </location>
</feature>